<evidence type="ECO:0000256" key="6">
    <source>
        <dbReference type="ARBA" id="ARBA00023242"/>
    </source>
</evidence>
<evidence type="ECO:0000256" key="2">
    <source>
        <dbReference type="ARBA" id="ARBA00022833"/>
    </source>
</evidence>
<dbReference type="EMBL" id="JABELV010000128">
    <property type="protein sequence ID" value="KAG7530107.1"/>
    <property type="molecule type" value="Genomic_DNA"/>
</dbReference>
<dbReference type="Proteomes" id="UP000812966">
    <property type="component" value="Unassembled WGS sequence"/>
</dbReference>
<gene>
    <name evidence="7" type="ORF">FFLO_05266</name>
</gene>
<accession>A0A8K0JJE3</accession>
<name>A0A8K0JJE3_9TREE</name>
<keyword evidence="1" id="KW-0479">Metal-binding</keyword>
<comment type="caution">
    <text evidence="7">The sequence shown here is derived from an EMBL/GenBank/DDBJ whole genome shotgun (WGS) entry which is preliminary data.</text>
</comment>
<evidence type="ECO:0000256" key="5">
    <source>
        <dbReference type="ARBA" id="ARBA00023163"/>
    </source>
</evidence>
<keyword evidence="6" id="KW-0539">Nucleus</keyword>
<protein>
    <submittedName>
        <fullName evidence="7">Uncharacterized protein</fullName>
    </submittedName>
</protein>
<evidence type="ECO:0000256" key="4">
    <source>
        <dbReference type="ARBA" id="ARBA00023125"/>
    </source>
</evidence>
<reference evidence="7" key="1">
    <citation type="submission" date="2020-04" db="EMBL/GenBank/DDBJ databases">
        <title>Analysis of mating type loci in Filobasidium floriforme.</title>
        <authorList>
            <person name="Nowrousian M."/>
        </authorList>
    </citation>
    <scope>NUCLEOTIDE SEQUENCE</scope>
    <source>
        <strain evidence="7">CBS 6242</strain>
    </source>
</reference>
<evidence type="ECO:0000313" key="7">
    <source>
        <dbReference type="EMBL" id="KAG7530107.1"/>
    </source>
</evidence>
<dbReference type="AlphaFoldDB" id="A0A8K0JJE3"/>
<dbReference type="PANTHER" id="PTHR31313">
    <property type="entry name" value="TY1 ENHANCER ACTIVATOR"/>
    <property type="match status" value="1"/>
</dbReference>
<keyword evidence="4" id="KW-0238">DNA-binding</keyword>
<sequence length="243" mass="26982">MVNRITSSWWTSNFGRADLDLTSSADQRPPQVEYKSDGEPLDMDGMVLQWYFDLATKAHTIYDALHVVSLQPAHRIEVVLRLSADMDAWFDGLPMSARVLASSAVAKPSVNLLALLCLYQTYRILIYRPFCAWQPGLSDLLPQAMDECKTAADHVMRYVRILKDGDDVRRAPYTLHSALYVAGTAFLLQCSMIGHPVSYEKSTQARSDLAEIIEVLEEMGEVWPSAASSAGALSNLRGVWAPG</sequence>
<evidence type="ECO:0000313" key="8">
    <source>
        <dbReference type="Proteomes" id="UP000812966"/>
    </source>
</evidence>
<keyword evidence="3" id="KW-0805">Transcription regulation</keyword>
<dbReference type="CDD" id="cd12148">
    <property type="entry name" value="fungal_TF_MHR"/>
    <property type="match status" value="1"/>
</dbReference>
<dbReference type="InterPro" id="IPR051615">
    <property type="entry name" value="Transcr_Regulatory_Elem"/>
</dbReference>
<evidence type="ECO:0000256" key="1">
    <source>
        <dbReference type="ARBA" id="ARBA00022723"/>
    </source>
</evidence>
<dbReference type="PANTHER" id="PTHR31313:SF81">
    <property type="entry name" value="TY1 ENHANCER ACTIVATOR"/>
    <property type="match status" value="1"/>
</dbReference>
<organism evidence="7 8">
    <name type="scientific">Filobasidium floriforme</name>
    <dbReference type="NCBI Taxonomy" id="5210"/>
    <lineage>
        <taxon>Eukaryota</taxon>
        <taxon>Fungi</taxon>
        <taxon>Dikarya</taxon>
        <taxon>Basidiomycota</taxon>
        <taxon>Agaricomycotina</taxon>
        <taxon>Tremellomycetes</taxon>
        <taxon>Filobasidiales</taxon>
        <taxon>Filobasidiaceae</taxon>
        <taxon>Filobasidium</taxon>
    </lineage>
</organism>
<dbReference type="GO" id="GO:0046872">
    <property type="term" value="F:metal ion binding"/>
    <property type="evidence" value="ECO:0007669"/>
    <property type="project" value="UniProtKB-KW"/>
</dbReference>
<proteinExistence type="predicted"/>
<keyword evidence="8" id="KW-1185">Reference proteome</keyword>
<evidence type="ECO:0000256" key="3">
    <source>
        <dbReference type="ARBA" id="ARBA00023015"/>
    </source>
</evidence>
<keyword evidence="2" id="KW-0862">Zinc</keyword>
<dbReference type="GO" id="GO:0003677">
    <property type="term" value="F:DNA binding"/>
    <property type="evidence" value="ECO:0007669"/>
    <property type="project" value="UniProtKB-KW"/>
</dbReference>
<keyword evidence="5" id="KW-0804">Transcription</keyword>